<keyword evidence="2" id="KW-0456">Lyase</keyword>
<dbReference type="SUPFAM" id="SSF52096">
    <property type="entry name" value="ClpP/crotonase"/>
    <property type="match status" value="1"/>
</dbReference>
<evidence type="ECO:0000313" key="3">
    <source>
        <dbReference type="EMBL" id="TFJ83979.1"/>
    </source>
</evidence>
<dbReference type="AlphaFoldDB" id="A0A4D9D5W9"/>
<organism evidence="3 4">
    <name type="scientific">Nannochloropsis salina CCMP1776</name>
    <dbReference type="NCBI Taxonomy" id="1027361"/>
    <lineage>
        <taxon>Eukaryota</taxon>
        <taxon>Sar</taxon>
        <taxon>Stramenopiles</taxon>
        <taxon>Ochrophyta</taxon>
        <taxon>Eustigmatophyceae</taxon>
        <taxon>Eustigmatales</taxon>
        <taxon>Monodopsidaceae</taxon>
        <taxon>Microchloropsis</taxon>
        <taxon>Microchloropsis salina</taxon>
    </lineage>
</organism>
<comment type="caution">
    <text evidence="3">The sequence shown here is derived from an EMBL/GenBank/DDBJ whole genome shotgun (WGS) entry which is preliminary data.</text>
</comment>
<evidence type="ECO:0000256" key="1">
    <source>
        <dbReference type="ARBA" id="ARBA00023098"/>
    </source>
</evidence>
<dbReference type="OrthoDB" id="410701at2759"/>
<accession>A0A4D9D5W9</accession>
<dbReference type="EMBL" id="SDOX01000021">
    <property type="protein sequence ID" value="TFJ83979.1"/>
    <property type="molecule type" value="Genomic_DNA"/>
</dbReference>
<dbReference type="Pfam" id="PF00378">
    <property type="entry name" value="ECH_1"/>
    <property type="match status" value="1"/>
</dbReference>
<dbReference type="PANTHER" id="PTHR11941">
    <property type="entry name" value="ENOYL-COA HYDRATASE-RELATED"/>
    <property type="match status" value="1"/>
</dbReference>
<evidence type="ECO:0000256" key="2">
    <source>
        <dbReference type="ARBA" id="ARBA00023239"/>
    </source>
</evidence>
<keyword evidence="1" id="KW-0443">Lipid metabolism</keyword>
<dbReference type="GO" id="GO:0006635">
    <property type="term" value="P:fatty acid beta-oxidation"/>
    <property type="evidence" value="ECO:0007669"/>
    <property type="project" value="TreeGrafter"/>
</dbReference>
<reference evidence="3 4" key="1">
    <citation type="submission" date="2019-01" db="EMBL/GenBank/DDBJ databases">
        <title>Nuclear Genome Assembly of the Microalgal Biofuel strain Nannochloropsis salina CCMP1776.</title>
        <authorList>
            <person name="Hovde B."/>
        </authorList>
    </citation>
    <scope>NUCLEOTIDE SEQUENCE [LARGE SCALE GENOMIC DNA]</scope>
    <source>
        <strain evidence="3 4">CCMP1776</strain>
    </source>
</reference>
<dbReference type="InterPro" id="IPR001753">
    <property type="entry name" value="Enoyl-CoA_hydra/iso"/>
</dbReference>
<evidence type="ECO:0000313" key="4">
    <source>
        <dbReference type="Proteomes" id="UP000355283"/>
    </source>
</evidence>
<dbReference type="Gene3D" id="1.10.12.10">
    <property type="entry name" value="Lyase 2-enoyl-coa Hydratase, Chain A, domain 2"/>
    <property type="match status" value="1"/>
</dbReference>
<sequence length="315" mass="34349">MALRSAAVLTKSSGRPLPSLRKLRPCFMATTPTSFKTGKPHGPMHQRGEYLEEPPRNLKDLEFSLKNGIATIKLDRPHRLNALSEDMAESLMRLCEYITAAPVEKVRVCVVTGGTRAFSTGRDLKDSKLHTTLEKRERYMKLALESVMAVHRLPLPTIACLSGPAFGWGLELALACDLRVAHPASLLCLPETSLGIFPGAGGVVLLRELVSPSIAKDLIFTARRFSGADALSLGVVNRVSPNVEENAEELAQCIAENGPLGVRGAKEVMEGAHNVDFGTAIALARQLRAPLSETEDFKEALQAFEEKRKPTFRGR</sequence>
<evidence type="ECO:0008006" key="5">
    <source>
        <dbReference type="Google" id="ProtNLM"/>
    </source>
</evidence>
<dbReference type="GO" id="GO:0016829">
    <property type="term" value="F:lyase activity"/>
    <property type="evidence" value="ECO:0007669"/>
    <property type="project" value="UniProtKB-KW"/>
</dbReference>
<proteinExistence type="predicted"/>
<name>A0A4D9D5W9_9STRA</name>
<gene>
    <name evidence="3" type="ORF">NSK_005074</name>
</gene>
<dbReference type="Proteomes" id="UP000355283">
    <property type="component" value="Unassembled WGS sequence"/>
</dbReference>
<keyword evidence="4" id="KW-1185">Reference proteome</keyword>
<dbReference type="PANTHER" id="PTHR11941:SF169">
    <property type="entry name" value="(7AS)-7A-METHYL-1,5-DIOXO-2,3,5,6,7,7A-HEXAHYDRO-1H-INDENE-CARBOXYL-COA HYDROLASE"/>
    <property type="match status" value="1"/>
</dbReference>
<protein>
    <recommendedName>
        <fullName evidence="5">Enoyl-CoA hydratase</fullName>
    </recommendedName>
</protein>
<dbReference type="InterPro" id="IPR029045">
    <property type="entry name" value="ClpP/crotonase-like_dom_sf"/>
</dbReference>
<dbReference type="CDD" id="cd06558">
    <property type="entry name" value="crotonase-like"/>
    <property type="match status" value="1"/>
</dbReference>
<dbReference type="InterPro" id="IPR014748">
    <property type="entry name" value="Enoyl-CoA_hydra_C"/>
</dbReference>
<dbReference type="Gene3D" id="3.90.226.10">
    <property type="entry name" value="2-enoyl-CoA Hydratase, Chain A, domain 1"/>
    <property type="match status" value="1"/>
</dbReference>